<accession>A0ABR2EE59</accession>
<sequence>MIRKNKAQRNNKIKVPSSDPRTLELLDASRFSIRSTTSGLKTCSSLNQLIATESRSADRLGAWADADRGGGPSPGLQYAHGDVVASIVEPRTRRLGVLRHQHAPGVGLRAPHPACLKTRTKESDMVASQRVRKPVRRKEADWRDRSRVHRRPTLIF</sequence>
<evidence type="ECO:0000313" key="2">
    <source>
        <dbReference type="Proteomes" id="UP001472677"/>
    </source>
</evidence>
<evidence type="ECO:0000313" key="1">
    <source>
        <dbReference type="EMBL" id="KAK8557831.1"/>
    </source>
</evidence>
<dbReference type="Proteomes" id="UP001472677">
    <property type="component" value="Unassembled WGS sequence"/>
</dbReference>
<dbReference type="EMBL" id="JBBPBM010000016">
    <property type="protein sequence ID" value="KAK8557831.1"/>
    <property type="molecule type" value="Genomic_DNA"/>
</dbReference>
<reference evidence="1 2" key="1">
    <citation type="journal article" date="2024" name="G3 (Bethesda)">
        <title>Genome assembly of Hibiscus sabdariffa L. provides insights into metabolisms of medicinal natural products.</title>
        <authorList>
            <person name="Kim T."/>
        </authorList>
    </citation>
    <scope>NUCLEOTIDE SEQUENCE [LARGE SCALE GENOMIC DNA]</scope>
    <source>
        <strain evidence="1">TK-2024</strain>
        <tissue evidence="1">Old leaves</tissue>
    </source>
</reference>
<gene>
    <name evidence="1" type="ORF">V6N12_010055</name>
</gene>
<keyword evidence="2" id="KW-1185">Reference proteome</keyword>
<organism evidence="1 2">
    <name type="scientific">Hibiscus sabdariffa</name>
    <name type="common">roselle</name>
    <dbReference type="NCBI Taxonomy" id="183260"/>
    <lineage>
        <taxon>Eukaryota</taxon>
        <taxon>Viridiplantae</taxon>
        <taxon>Streptophyta</taxon>
        <taxon>Embryophyta</taxon>
        <taxon>Tracheophyta</taxon>
        <taxon>Spermatophyta</taxon>
        <taxon>Magnoliopsida</taxon>
        <taxon>eudicotyledons</taxon>
        <taxon>Gunneridae</taxon>
        <taxon>Pentapetalae</taxon>
        <taxon>rosids</taxon>
        <taxon>malvids</taxon>
        <taxon>Malvales</taxon>
        <taxon>Malvaceae</taxon>
        <taxon>Malvoideae</taxon>
        <taxon>Hibiscus</taxon>
    </lineage>
</organism>
<protein>
    <submittedName>
        <fullName evidence="1">Uncharacterized protein</fullName>
    </submittedName>
</protein>
<comment type="caution">
    <text evidence="1">The sequence shown here is derived from an EMBL/GenBank/DDBJ whole genome shotgun (WGS) entry which is preliminary data.</text>
</comment>
<proteinExistence type="predicted"/>
<name>A0ABR2EE59_9ROSI</name>